<evidence type="ECO:0000313" key="2">
    <source>
        <dbReference type="EMBL" id="QBB71834.1"/>
    </source>
</evidence>
<dbReference type="RefSeq" id="WP_129835231.1">
    <property type="nucleotide sequence ID" value="NZ_CP035704.1"/>
</dbReference>
<gene>
    <name evidence="2" type="ORF">ELE36_16545</name>
</gene>
<sequence length="169" mass="17548">MSKHLFPPIVALLALSVLAGCNSSPSDNAAAKSDVGKTITASELASAKNADGVCALDTVDDIENAKSWTVKKSAISMVRGWASTSGKKMPTQFTIVLTAQQAYGFAGKTGEPRPDVAQALGSADLANSGYNFAVDFSNIPTGTYHAFALTSSATGNEICNFQREIVVTP</sequence>
<dbReference type="PROSITE" id="PS51257">
    <property type="entry name" value="PROKAR_LIPOPROTEIN"/>
    <property type="match status" value="1"/>
</dbReference>
<proteinExistence type="predicted"/>
<accession>A0A411HMY5</accession>
<evidence type="ECO:0008006" key="4">
    <source>
        <dbReference type="Google" id="ProtNLM"/>
    </source>
</evidence>
<keyword evidence="1" id="KW-0732">Signal</keyword>
<protein>
    <recommendedName>
        <fullName evidence="4">Lipoprotein</fullName>
    </recommendedName>
</protein>
<feature type="signal peptide" evidence="1">
    <location>
        <begin position="1"/>
        <end position="19"/>
    </location>
</feature>
<name>A0A411HMY5_9GAMM</name>
<dbReference type="KEGG" id="xbc:ELE36_16545"/>
<evidence type="ECO:0000256" key="1">
    <source>
        <dbReference type="SAM" id="SignalP"/>
    </source>
</evidence>
<reference evidence="2 3" key="1">
    <citation type="submission" date="2019-01" db="EMBL/GenBank/DDBJ databases">
        <title>Pseudolysobacter antarctica gen. nov., sp. nov., isolated from Fildes Peninsula, Antarctica.</title>
        <authorList>
            <person name="Wei Z."/>
            <person name="Peng F."/>
        </authorList>
    </citation>
    <scope>NUCLEOTIDE SEQUENCE [LARGE SCALE GENOMIC DNA]</scope>
    <source>
        <strain evidence="2 3">AQ6-296</strain>
    </source>
</reference>
<dbReference type="AlphaFoldDB" id="A0A411HMY5"/>
<dbReference type="EMBL" id="CP035704">
    <property type="protein sequence ID" value="QBB71834.1"/>
    <property type="molecule type" value="Genomic_DNA"/>
</dbReference>
<keyword evidence="3" id="KW-1185">Reference proteome</keyword>
<evidence type="ECO:0000313" key="3">
    <source>
        <dbReference type="Proteomes" id="UP000291562"/>
    </source>
</evidence>
<dbReference type="Proteomes" id="UP000291562">
    <property type="component" value="Chromosome"/>
</dbReference>
<organism evidence="2 3">
    <name type="scientific">Pseudolysobacter antarcticus</name>
    <dbReference type="NCBI Taxonomy" id="2511995"/>
    <lineage>
        <taxon>Bacteria</taxon>
        <taxon>Pseudomonadati</taxon>
        <taxon>Pseudomonadota</taxon>
        <taxon>Gammaproteobacteria</taxon>
        <taxon>Lysobacterales</taxon>
        <taxon>Rhodanobacteraceae</taxon>
        <taxon>Pseudolysobacter</taxon>
    </lineage>
</organism>
<feature type="chain" id="PRO_5019569466" description="Lipoprotein" evidence="1">
    <location>
        <begin position="20"/>
        <end position="169"/>
    </location>
</feature>